<organism evidence="1 2">
    <name type="scientific">Pedobacter ginsenosidimutans</name>
    <dbReference type="NCBI Taxonomy" id="687842"/>
    <lineage>
        <taxon>Bacteria</taxon>
        <taxon>Pseudomonadati</taxon>
        <taxon>Bacteroidota</taxon>
        <taxon>Sphingobacteriia</taxon>
        <taxon>Sphingobacteriales</taxon>
        <taxon>Sphingobacteriaceae</taxon>
        <taxon>Pedobacter</taxon>
    </lineage>
</organism>
<comment type="caution">
    <text evidence="1">The sequence shown here is derived from an EMBL/GenBank/DDBJ whole genome shotgun (WGS) entry which is preliminary data.</text>
</comment>
<evidence type="ECO:0000313" key="1">
    <source>
        <dbReference type="EMBL" id="KRT13198.1"/>
    </source>
</evidence>
<reference evidence="1 2" key="1">
    <citation type="submission" date="2015-11" db="EMBL/GenBank/DDBJ databases">
        <title>Sequence of Pedobacter ginsenosidimutans.</title>
        <authorList>
            <person name="Carson E."/>
            <person name="Keyser V."/>
            <person name="Newman J."/>
            <person name="Miller J."/>
        </authorList>
    </citation>
    <scope>NUCLEOTIDE SEQUENCE [LARGE SCALE GENOMIC DNA]</scope>
    <source>
        <strain evidence="1 2">KACC 14530</strain>
    </source>
</reference>
<accession>A0A0T5VH55</accession>
<dbReference type="STRING" id="687842.ASU31_25690"/>
<sequence length="90" mass="10079">MKTYLIGYDLNKSGQDYKDLIDAIKNLSPTWWHHLDSTWIIKSDSTASAICDALAVHIDGNDELLVVKLSGEGAWIGFNDKGSKWLKDNL</sequence>
<dbReference type="AlphaFoldDB" id="A0A0T5VH55"/>
<dbReference type="RefSeq" id="WP_057935098.1">
    <property type="nucleotide sequence ID" value="NZ_LMZQ01000053.1"/>
</dbReference>
<keyword evidence="2" id="KW-1185">Reference proteome</keyword>
<dbReference type="OrthoDB" id="2656750at2"/>
<dbReference type="EMBL" id="LMZQ01000053">
    <property type="protein sequence ID" value="KRT13198.1"/>
    <property type="molecule type" value="Genomic_DNA"/>
</dbReference>
<evidence type="ECO:0000313" key="2">
    <source>
        <dbReference type="Proteomes" id="UP000051950"/>
    </source>
</evidence>
<gene>
    <name evidence="1" type="ORF">ASU31_25690</name>
</gene>
<protein>
    <submittedName>
        <fullName evidence="1">SinR family protein</fullName>
    </submittedName>
</protein>
<name>A0A0T5VH55_9SPHI</name>
<dbReference type="Proteomes" id="UP000051950">
    <property type="component" value="Unassembled WGS sequence"/>
</dbReference>
<proteinExistence type="predicted"/>